<protein>
    <submittedName>
        <fullName evidence="4">Speckle-type POZ protein-like (inferred by orthology to a human protein)</fullName>
    </submittedName>
</protein>
<evidence type="ECO:0000313" key="4">
    <source>
        <dbReference type="WBParaSite" id="SVE_1082600.1"/>
    </source>
</evidence>
<dbReference type="InterPro" id="IPR000210">
    <property type="entry name" value="BTB/POZ_dom"/>
</dbReference>
<proteinExistence type="predicted"/>
<evidence type="ECO:0000313" key="3">
    <source>
        <dbReference type="Proteomes" id="UP000035680"/>
    </source>
</evidence>
<dbReference type="Pfam" id="PF22486">
    <property type="entry name" value="MATH_2"/>
    <property type="match status" value="1"/>
</dbReference>
<dbReference type="PROSITE" id="PS50097">
    <property type="entry name" value="BTB"/>
    <property type="match status" value="1"/>
</dbReference>
<dbReference type="GO" id="GO:0030163">
    <property type="term" value="P:protein catabolic process"/>
    <property type="evidence" value="ECO:0007669"/>
    <property type="project" value="UniProtKB-ARBA"/>
</dbReference>
<reference evidence="4" key="2">
    <citation type="submission" date="2015-08" db="UniProtKB">
        <authorList>
            <consortium name="WormBaseParasite"/>
        </authorList>
    </citation>
    <scope>IDENTIFICATION</scope>
</reference>
<accession>A0A0K0FNX5</accession>
<evidence type="ECO:0000259" key="2">
    <source>
        <dbReference type="PROSITE" id="PS50144"/>
    </source>
</evidence>
<dbReference type="CDD" id="cd18186">
    <property type="entry name" value="BTB_POZ_ZBTB_KLHL-like"/>
    <property type="match status" value="1"/>
</dbReference>
<name>A0A0K0FNX5_STRVS</name>
<feature type="domain" description="MATH" evidence="2">
    <location>
        <begin position="60"/>
        <end position="187"/>
    </location>
</feature>
<dbReference type="WBParaSite" id="SVE_1082600.1">
    <property type="protein sequence ID" value="SVE_1082600.1"/>
    <property type="gene ID" value="SVE_1082600"/>
</dbReference>
<dbReference type="Proteomes" id="UP000035680">
    <property type="component" value="Unassembled WGS sequence"/>
</dbReference>
<dbReference type="SUPFAM" id="SSF54695">
    <property type="entry name" value="POZ domain"/>
    <property type="match status" value="1"/>
</dbReference>
<dbReference type="SUPFAM" id="SSF49599">
    <property type="entry name" value="TRAF domain-like"/>
    <property type="match status" value="1"/>
</dbReference>
<dbReference type="Gene3D" id="2.60.210.10">
    <property type="entry name" value="Apoptosis, Tumor Necrosis Factor Receptor Associated Protein 2, Chain A"/>
    <property type="match status" value="1"/>
</dbReference>
<dbReference type="AlphaFoldDB" id="A0A0K0FNX5"/>
<feature type="domain" description="BTB" evidence="1">
    <location>
        <begin position="195"/>
        <end position="264"/>
    </location>
</feature>
<dbReference type="Gene3D" id="3.30.710.10">
    <property type="entry name" value="Potassium Channel Kv1.1, Chain A"/>
    <property type="match status" value="1"/>
</dbReference>
<organism evidence="3 4">
    <name type="scientific">Strongyloides venezuelensis</name>
    <name type="common">Threadworm</name>
    <dbReference type="NCBI Taxonomy" id="75913"/>
    <lineage>
        <taxon>Eukaryota</taxon>
        <taxon>Metazoa</taxon>
        <taxon>Ecdysozoa</taxon>
        <taxon>Nematoda</taxon>
        <taxon>Chromadorea</taxon>
        <taxon>Rhabditida</taxon>
        <taxon>Tylenchina</taxon>
        <taxon>Panagrolaimomorpha</taxon>
        <taxon>Strongyloidoidea</taxon>
        <taxon>Strongyloididae</taxon>
        <taxon>Strongyloides</taxon>
    </lineage>
</organism>
<dbReference type="InterPro" id="IPR011333">
    <property type="entry name" value="SKP1/BTB/POZ_sf"/>
</dbReference>
<reference evidence="3" key="1">
    <citation type="submission" date="2014-07" db="EMBL/GenBank/DDBJ databases">
        <authorList>
            <person name="Martin A.A"/>
            <person name="De Silva N."/>
        </authorList>
    </citation>
    <scope>NUCLEOTIDE SEQUENCE</scope>
</reference>
<evidence type="ECO:0000259" key="1">
    <source>
        <dbReference type="PROSITE" id="PS50097"/>
    </source>
</evidence>
<dbReference type="Pfam" id="PF00651">
    <property type="entry name" value="BTB"/>
    <property type="match status" value="1"/>
</dbReference>
<dbReference type="STRING" id="75913.A0A0K0FNX5"/>
<keyword evidence="3" id="KW-1185">Reference proteome</keyword>
<dbReference type="InterPro" id="IPR002083">
    <property type="entry name" value="MATH/TRAF_dom"/>
</dbReference>
<sequence>MYPMENVALTSLTSLISKFDSEFFRLAIENFCECYLLFGTFSADILKEYESFDIQGTVNKFNYVCSIENFSQRPEKTGKEITLPTFIVGVKDISEWRLQIYPSGGREESKDYISVFLVLKNPDKAKARLKFSILNDEEEEKNVREHKVDEFVKNGSQRFSNFIKKKFLLDESNGLLIDDKLKILCKAEITDPNDSDSPINHKSRNTTINVHIGILAARSPTFCNIFNSTSKNSKTNIIEIKIFSVEVVKEMLGYIYKNEISNLRNMPCEVLEIAVKYELD</sequence>
<dbReference type="InterPro" id="IPR008974">
    <property type="entry name" value="TRAF-like"/>
</dbReference>
<dbReference type="PANTHER" id="PTHR24413">
    <property type="entry name" value="SPECKLE-TYPE POZ PROTEIN"/>
    <property type="match status" value="1"/>
</dbReference>
<dbReference type="PROSITE" id="PS50144">
    <property type="entry name" value="MATH"/>
    <property type="match status" value="1"/>
</dbReference>